<dbReference type="AlphaFoldDB" id="A0A482WSC3"/>
<dbReference type="InParanoid" id="A0A482WSC3"/>
<dbReference type="GO" id="GO:0019136">
    <property type="term" value="F:deoxynucleoside kinase activity"/>
    <property type="evidence" value="ECO:0007669"/>
    <property type="project" value="TreeGrafter"/>
</dbReference>
<evidence type="ECO:0000259" key="1">
    <source>
        <dbReference type="Pfam" id="PF01712"/>
    </source>
</evidence>
<proteinExistence type="predicted"/>
<name>A0A482WSC3_LAOST</name>
<dbReference type="InterPro" id="IPR050566">
    <property type="entry name" value="Deoxyribonucleoside_kinase"/>
</dbReference>
<protein>
    <recommendedName>
        <fullName evidence="1">Deoxynucleoside kinase domain-containing protein</fullName>
    </recommendedName>
</protein>
<comment type="caution">
    <text evidence="2">The sequence shown here is derived from an EMBL/GenBank/DDBJ whole genome shotgun (WGS) entry which is preliminary data.</text>
</comment>
<dbReference type="InterPro" id="IPR027417">
    <property type="entry name" value="P-loop_NTPase"/>
</dbReference>
<evidence type="ECO:0000313" key="3">
    <source>
        <dbReference type="Proteomes" id="UP000291343"/>
    </source>
</evidence>
<dbReference type="SUPFAM" id="SSF52540">
    <property type="entry name" value="P-loop containing nucleoside triphosphate hydrolases"/>
    <property type="match status" value="1"/>
</dbReference>
<dbReference type="Gene3D" id="3.40.50.300">
    <property type="entry name" value="P-loop containing nucleotide triphosphate hydrolases"/>
    <property type="match status" value="1"/>
</dbReference>
<dbReference type="PANTHER" id="PTHR10513">
    <property type="entry name" value="DEOXYNUCLEOSIDE KINASE"/>
    <property type="match status" value="1"/>
</dbReference>
<evidence type="ECO:0000313" key="2">
    <source>
        <dbReference type="EMBL" id="RZF36515.1"/>
    </source>
</evidence>
<dbReference type="OrthoDB" id="567086at2759"/>
<reference evidence="2 3" key="1">
    <citation type="journal article" date="2017" name="Gigascience">
        <title>Genome sequence of the small brown planthopper, Laodelphax striatellus.</title>
        <authorList>
            <person name="Zhu J."/>
            <person name="Jiang F."/>
            <person name="Wang X."/>
            <person name="Yang P."/>
            <person name="Bao Y."/>
            <person name="Zhao W."/>
            <person name="Wang W."/>
            <person name="Lu H."/>
            <person name="Wang Q."/>
            <person name="Cui N."/>
            <person name="Li J."/>
            <person name="Chen X."/>
            <person name="Luo L."/>
            <person name="Yu J."/>
            <person name="Kang L."/>
            <person name="Cui F."/>
        </authorList>
    </citation>
    <scope>NUCLEOTIDE SEQUENCE [LARGE SCALE GENOMIC DNA]</scope>
    <source>
        <strain evidence="2">Lst14</strain>
    </source>
</reference>
<dbReference type="STRING" id="195883.A0A482WSC3"/>
<sequence>MADLLNKDSFASRPLRVSIEGNVGCGKSTLIKYFKNFDDIDAKAEPLDEWRNVQGHNLLHLLYADQSRWNFTFQLYVQLSRLNLQTTQSDKKIQLFERSLQNSRHCFVEMAYHRGYLADLEYATLSEWYDWIEKNMDINLDLIVADILFVPCLKKDFFTVFICGQGHNNKQRRLQFE</sequence>
<organism evidence="2 3">
    <name type="scientific">Laodelphax striatellus</name>
    <name type="common">Small brown planthopper</name>
    <name type="synonym">Delphax striatella</name>
    <dbReference type="NCBI Taxonomy" id="195883"/>
    <lineage>
        <taxon>Eukaryota</taxon>
        <taxon>Metazoa</taxon>
        <taxon>Ecdysozoa</taxon>
        <taxon>Arthropoda</taxon>
        <taxon>Hexapoda</taxon>
        <taxon>Insecta</taxon>
        <taxon>Pterygota</taxon>
        <taxon>Neoptera</taxon>
        <taxon>Paraneoptera</taxon>
        <taxon>Hemiptera</taxon>
        <taxon>Auchenorrhyncha</taxon>
        <taxon>Fulgoroidea</taxon>
        <taxon>Delphacidae</taxon>
        <taxon>Criomorphinae</taxon>
        <taxon>Laodelphax</taxon>
    </lineage>
</organism>
<dbReference type="InterPro" id="IPR031314">
    <property type="entry name" value="DNK_dom"/>
</dbReference>
<dbReference type="SMR" id="A0A482WSC3"/>
<dbReference type="PANTHER" id="PTHR10513:SF38">
    <property type="entry name" value="DEOXYNUCLEOSIDE KINASE-LIKE PROTEIN"/>
    <property type="match status" value="1"/>
</dbReference>
<gene>
    <name evidence="2" type="ORF">LSTR_LSTR008850</name>
</gene>
<feature type="domain" description="Deoxynucleoside kinase" evidence="1">
    <location>
        <begin position="17"/>
        <end position="144"/>
    </location>
</feature>
<keyword evidence="3" id="KW-1185">Reference proteome</keyword>
<dbReference type="Proteomes" id="UP000291343">
    <property type="component" value="Unassembled WGS sequence"/>
</dbReference>
<dbReference type="EMBL" id="QKKF02026262">
    <property type="protein sequence ID" value="RZF36515.1"/>
    <property type="molecule type" value="Genomic_DNA"/>
</dbReference>
<dbReference type="Pfam" id="PF01712">
    <property type="entry name" value="dNK"/>
    <property type="match status" value="1"/>
</dbReference>
<accession>A0A482WSC3</accession>
<dbReference type="GO" id="GO:0005739">
    <property type="term" value="C:mitochondrion"/>
    <property type="evidence" value="ECO:0007669"/>
    <property type="project" value="TreeGrafter"/>
</dbReference>